<evidence type="ECO:0000259" key="4">
    <source>
        <dbReference type="Pfam" id="PF00496"/>
    </source>
</evidence>
<comment type="similarity">
    <text evidence="1">Belongs to the bacterial solute-binding protein 5 family.</text>
</comment>
<dbReference type="Pfam" id="PF00496">
    <property type="entry name" value="SBP_bac_5"/>
    <property type="match status" value="1"/>
</dbReference>
<feature type="domain" description="Solute-binding protein family 5" evidence="4">
    <location>
        <begin position="126"/>
        <end position="463"/>
    </location>
</feature>
<dbReference type="Gene3D" id="3.10.105.10">
    <property type="entry name" value="Dipeptide-binding Protein, Domain 3"/>
    <property type="match status" value="1"/>
</dbReference>
<dbReference type="EMBL" id="BLWD01000001">
    <property type="protein sequence ID" value="GFN08949.1"/>
    <property type="molecule type" value="Genomic_DNA"/>
</dbReference>
<dbReference type="GO" id="GO:0015833">
    <property type="term" value="P:peptide transport"/>
    <property type="evidence" value="ECO:0007669"/>
    <property type="project" value="TreeGrafter"/>
</dbReference>
<evidence type="ECO:0000313" key="6">
    <source>
        <dbReference type="Proteomes" id="UP000498740"/>
    </source>
</evidence>
<dbReference type="GO" id="GO:1904680">
    <property type="term" value="F:peptide transmembrane transporter activity"/>
    <property type="evidence" value="ECO:0007669"/>
    <property type="project" value="TreeGrafter"/>
</dbReference>
<organism evidence="5 6">
    <name type="scientific">Streptomyces microflavus</name>
    <name type="common">Streptomyces lipmanii</name>
    <dbReference type="NCBI Taxonomy" id="1919"/>
    <lineage>
        <taxon>Bacteria</taxon>
        <taxon>Bacillati</taxon>
        <taxon>Actinomycetota</taxon>
        <taxon>Actinomycetes</taxon>
        <taxon>Kitasatosporales</taxon>
        <taxon>Streptomycetaceae</taxon>
        <taxon>Streptomyces</taxon>
    </lineage>
</organism>
<name>A0A7J0D387_STRMI</name>
<dbReference type="PANTHER" id="PTHR30290">
    <property type="entry name" value="PERIPLASMIC BINDING COMPONENT OF ABC TRANSPORTER"/>
    <property type="match status" value="1"/>
</dbReference>
<comment type="caution">
    <text evidence="5">The sequence shown here is derived from an EMBL/GenBank/DDBJ whole genome shotgun (WGS) entry which is preliminary data.</text>
</comment>
<evidence type="ECO:0000256" key="1">
    <source>
        <dbReference type="ARBA" id="ARBA00005695"/>
    </source>
</evidence>
<accession>A0A7J0D387</accession>
<dbReference type="AlphaFoldDB" id="A0A7J0D387"/>
<evidence type="ECO:0000313" key="5">
    <source>
        <dbReference type="EMBL" id="GFN08949.1"/>
    </source>
</evidence>
<dbReference type="InterPro" id="IPR000914">
    <property type="entry name" value="SBP_5_dom"/>
</dbReference>
<keyword evidence="2" id="KW-0813">Transport</keyword>
<evidence type="ECO:0000256" key="2">
    <source>
        <dbReference type="ARBA" id="ARBA00022448"/>
    </source>
</evidence>
<dbReference type="InterPro" id="IPR039424">
    <property type="entry name" value="SBP_5"/>
</dbReference>
<dbReference type="PANTHER" id="PTHR30290:SF9">
    <property type="entry name" value="OLIGOPEPTIDE-BINDING PROTEIN APPA"/>
    <property type="match status" value="1"/>
</dbReference>
<keyword evidence="3" id="KW-0732">Signal</keyword>
<evidence type="ECO:0000256" key="3">
    <source>
        <dbReference type="ARBA" id="ARBA00022729"/>
    </source>
</evidence>
<dbReference type="SUPFAM" id="SSF53850">
    <property type="entry name" value="Periplasmic binding protein-like II"/>
    <property type="match status" value="1"/>
</dbReference>
<reference evidence="5 6" key="1">
    <citation type="submission" date="2020-05" db="EMBL/GenBank/DDBJ databases">
        <title>Whole genome shotgun sequence of Streptomyces microflavus NBRC 13062.</title>
        <authorList>
            <person name="Komaki H."/>
            <person name="Tamura T."/>
        </authorList>
    </citation>
    <scope>NUCLEOTIDE SEQUENCE [LARGE SCALE GENOMIC DNA]</scope>
    <source>
        <strain evidence="5 6">NBRC 13062</strain>
    </source>
</reference>
<dbReference type="Gene3D" id="3.40.190.10">
    <property type="entry name" value="Periplasmic binding protein-like II"/>
    <property type="match status" value="1"/>
</dbReference>
<dbReference type="CDD" id="cd08496">
    <property type="entry name" value="PBP2_NikA_DppA_OppA_like_9"/>
    <property type="match status" value="1"/>
</dbReference>
<dbReference type="Proteomes" id="UP000498740">
    <property type="component" value="Unassembled WGS sequence"/>
</dbReference>
<sequence>MPTHPVPARVPAAPGPAPTALYRAGAHHRENTQMSARLTNPRPGLRVRPVRRAGGLRATALAALLVPALSACGGDASSATGNATLKWASSYFPAHWDPVVSGSGAQFRQLALVYASLTRTDDEGKAVPDLAESWEYNDKGDRITFKLRPGQKFSDGEPIDAAAVKAAIERAQKQKNSALFGDLTSIGKVEANGLEATLNLTQIDYQIPQLLGQRVLQIASPKAAENPKKLDQNPVGAGPFVVEQLVPGTKAVLKKNPDYWDAENIHIDNVELVSAPDASTVVSGLRTGVYNFADIDPSQADAAKKAGLDVFVQPGFNAANLSLNVNKAPFDNDEVVDAVRHAVNREEFVQKLTFGYGEATDQPFPKGYVAYDPKSENAYPYDPAKAKKLLAEAGHKPGDLKLNLVIPSEDPQAEIVQSQLAAVGITVTIKIDKNWATPFFAKDLTFSLYGTTGRDSAAQTLTAHFGPNGPLNLSTPYEPAGFEEAVAKVRQTPLDSPDYAETLQAATRTGLGSKALVFTYASPNLFAKTKSVSALPKNPGTSTGPV</sequence>
<protein>
    <submittedName>
        <fullName evidence="5">Peptide ABC transporter permease</fullName>
    </submittedName>
</protein>
<proteinExistence type="inferred from homology"/>
<gene>
    <name evidence="5" type="ORF">Smic_75050</name>
</gene>